<protein>
    <submittedName>
        <fullName evidence="6">N-methyl-L-tryptophan oxidase</fullName>
    </submittedName>
</protein>
<dbReference type="Gene3D" id="3.30.9.10">
    <property type="entry name" value="D-Amino Acid Oxidase, subunit A, domain 2"/>
    <property type="match status" value="1"/>
</dbReference>
<evidence type="ECO:0000256" key="4">
    <source>
        <dbReference type="ARBA" id="ARBA00023002"/>
    </source>
</evidence>
<evidence type="ECO:0000313" key="7">
    <source>
        <dbReference type="Proteomes" id="UP000238322"/>
    </source>
</evidence>
<dbReference type="SUPFAM" id="SSF51905">
    <property type="entry name" value="FAD/NAD(P)-binding domain"/>
    <property type="match status" value="1"/>
</dbReference>
<dbReference type="PANTHER" id="PTHR10961">
    <property type="entry name" value="PEROXISOMAL SARCOSINE OXIDASE"/>
    <property type="match status" value="1"/>
</dbReference>
<reference evidence="6 7" key="1">
    <citation type="submission" date="2018-02" db="EMBL/GenBank/DDBJ databases">
        <title>Comparative genomes isolates from brazilian mangrove.</title>
        <authorList>
            <person name="Araujo J.E."/>
            <person name="Taketani R.G."/>
            <person name="Silva M.C.P."/>
            <person name="Loureco M.V."/>
            <person name="Andreote F.D."/>
        </authorList>
    </citation>
    <scope>NUCLEOTIDE SEQUENCE [LARGE SCALE GENOMIC DNA]</scope>
    <source>
        <strain evidence="6 7">Hex-1 MGV</strain>
    </source>
</reference>
<sequence>MSVYDVAVIGTGGVGSAALYHLAKSGASVIGIDQFAPPHDRGSSHGDTRVIRMAYFEHPDYVPLLRQAYQNWHTLEEVSGTQLYFPAGVLQIGPEQGEVIAGIRQSAAAHNLAIESFTENEIPQTFAGVIPPTNCVGILERDAGYLLVSDCISAYLTAAAKHGAILQANTVVESWQDRDGTFEVQTSGETLYVKQLVICGGAWASQLVHDLGVPLTILRKHLYWYENDFPAYTRAGKFPVFLMETPTGIFYGFPQLDSQGVKLARHDGGESIADAGHHSQQQDLDDQTLIEGFTSACLPQLSHRLTRHAACMYTMTPDQHFLVGTHPVHRGLHFASGLSGHGFKFASALGEILAELATTGQTTAPTEFLAPTRFS</sequence>
<dbReference type="GO" id="GO:0050660">
    <property type="term" value="F:flavin adenine dinucleotide binding"/>
    <property type="evidence" value="ECO:0007669"/>
    <property type="project" value="InterPro"/>
</dbReference>
<evidence type="ECO:0000259" key="5">
    <source>
        <dbReference type="Pfam" id="PF01266"/>
    </source>
</evidence>
<dbReference type="PANTHER" id="PTHR10961:SF7">
    <property type="entry name" value="FAD DEPENDENT OXIDOREDUCTASE DOMAIN-CONTAINING PROTEIN"/>
    <property type="match status" value="1"/>
</dbReference>
<feature type="domain" description="FAD dependent oxidoreductase" evidence="5">
    <location>
        <begin position="5"/>
        <end position="356"/>
    </location>
</feature>
<keyword evidence="3" id="KW-0274">FAD</keyword>
<comment type="caution">
    <text evidence="6">The sequence shown here is derived from an EMBL/GenBank/DDBJ whole genome shotgun (WGS) entry which is preliminary data.</text>
</comment>
<dbReference type="SUPFAM" id="SSF54373">
    <property type="entry name" value="FAD-linked reductases, C-terminal domain"/>
    <property type="match status" value="1"/>
</dbReference>
<dbReference type="InterPro" id="IPR036188">
    <property type="entry name" value="FAD/NAD-bd_sf"/>
</dbReference>
<name>A0A2S8FSA3_9BACT</name>
<dbReference type="InterPro" id="IPR006076">
    <property type="entry name" value="FAD-dep_OxRdtase"/>
</dbReference>
<evidence type="ECO:0000256" key="2">
    <source>
        <dbReference type="ARBA" id="ARBA00022630"/>
    </source>
</evidence>
<dbReference type="RefSeq" id="WP_105330660.1">
    <property type="nucleotide sequence ID" value="NZ_PUHY01000010.1"/>
</dbReference>
<proteinExistence type="predicted"/>
<accession>A0A2S8FSA3</accession>
<dbReference type="GO" id="GO:0008115">
    <property type="term" value="F:sarcosine oxidase activity"/>
    <property type="evidence" value="ECO:0007669"/>
    <property type="project" value="TreeGrafter"/>
</dbReference>
<evidence type="ECO:0000313" key="6">
    <source>
        <dbReference type="EMBL" id="PQO34930.1"/>
    </source>
</evidence>
<dbReference type="Pfam" id="PF01266">
    <property type="entry name" value="DAO"/>
    <property type="match status" value="1"/>
</dbReference>
<dbReference type="Proteomes" id="UP000238322">
    <property type="component" value="Unassembled WGS sequence"/>
</dbReference>
<organism evidence="6 7">
    <name type="scientific">Blastopirellula marina</name>
    <dbReference type="NCBI Taxonomy" id="124"/>
    <lineage>
        <taxon>Bacteria</taxon>
        <taxon>Pseudomonadati</taxon>
        <taxon>Planctomycetota</taxon>
        <taxon>Planctomycetia</taxon>
        <taxon>Pirellulales</taxon>
        <taxon>Pirellulaceae</taxon>
        <taxon>Blastopirellula</taxon>
    </lineage>
</organism>
<dbReference type="EMBL" id="PUHY01000010">
    <property type="protein sequence ID" value="PQO34930.1"/>
    <property type="molecule type" value="Genomic_DNA"/>
</dbReference>
<evidence type="ECO:0000256" key="1">
    <source>
        <dbReference type="ARBA" id="ARBA00001974"/>
    </source>
</evidence>
<comment type="cofactor">
    <cofactor evidence="1">
        <name>FAD</name>
        <dbReference type="ChEBI" id="CHEBI:57692"/>
    </cofactor>
</comment>
<dbReference type="Gene3D" id="3.50.50.60">
    <property type="entry name" value="FAD/NAD(P)-binding domain"/>
    <property type="match status" value="1"/>
</dbReference>
<dbReference type="OrthoDB" id="9794226at2"/>
<dbReference type="InterPro" id="IPR045170">
    <property type="entry name" value="MTOX"/>
</dbReference>
<keyword evidence="2" id="KW-0285">Flavoprotein</keyword>
<keyword evidence="4" id="KW-0560">Oxidoreductase</keyword>
<dbReference type="NCBIfam" id="NF008425">
    <property type="entry name" value="PRK11259.1"/>
    <property type="match status" value="1"/>
</dbReference>
<dbReference type="AlphaFoldDB" id="A0A2S8FSA3"/>
<evidence type="ECO:0000256" key="3">
    <source>
        <dbReference type="ARBA" id="ARBA00022827"/>
    </source>
</evidence>
<gene>
    <name evidence="6" type="ORF">C5Y83_15715</name>
</gene>